<evidence type="ECO:0000256" key="4">
    <source>
        <dbReference type="ARBA" id="ARBA00023136"/>
    </source>
</evidence>
<protein>
    <submittedName>
        <fullName evidence="8">Putative O-glycosylation ligase, exosortase A system-associated</fullName>
    </submittedName>
</protein>
<dbReference type="InterPro" id="IPR017528">
    <property type="entry name" value="CHP03097O-antigen_lig-rel"/>
</dbReference>
<dbReference type="InterPro" id="IPR007016">
    <property type="entry name" value="O-antigen_ligase-rel_domated"/>
</dbReference>
<evidence type="ECO:0000259" key="6">
    <source>
        <dbReference type="Pfam" id="PF04932"/>
    </source>
</evidence>
<gene>
    <name evidence="8" type="ORF">FHP88_11975</name>
</gene>
<dbReference type="PANTHER" id="PTHR37422:SF13">
    <property type="entry name" value="LIPOPOLYSACCHARIDE BIOSYNTHESIS PROTEIN PA4999-RELATED"/>
    <property type="match status" value="1"/>
</dbReference>
<evidence type="ECO:0000256" key="2">
    <source>
        <dbReference type="ARBA" id="ARBA00022692"/>
    </source>
</evidence>
<organism evidence="8 9">
    <name type="scientific">Sedimenticola selenatireducens</name>
    <dbReference type="NCBI Taxonomy" id="191960"/>
    <lineage>
        <taxon>Bacteria</taxon>
        <taxon>Pseudomonadati</taxon>
        <taxon>Pseudomonadota</taxon>
        <taxon>Gammaproteobacteria</taxon>
        <taxon>Chromatiales</taxon>
        <taxon>Sedimenticolaceae</taxon>
        <taxon>Sedimenticola</taxon>
    </lineage>
</organism>
<feature type="transmembrane region" description="Helical" evidence="5">
    <location>
        <begin position="320"/>
        <end position="344"/>
    </location>
</feature>
<evidence type="ECO:0000256" key="3">
    <source>
        <dbReference type="ARBA" id="ARBA00022989"/>
    </source>
</evidence>
<dbReference type="PANTHER" id="PTHR37422">
    <property type="entry name" value="TEICHURONIC ACID BIOSYNTHESIS PROTEIN TUAE"/>
    <property type="match status" value="1"/>
</dbReference>
<dbReference type="GO" id="GO:0016020">
    <property type="term" value="C:membrane"/>
    <property type="evidence" value="ECO:0007669"/>
    <property type="project" value="UniProtKB-SubCell"/>
</dbReference>
<evidence type="ECO:0000313" key="8">
    <source>
        <dbReference type="EMBL" id="TVO73581.1"/>
    </source>
</evidence>
<feature type="transmembrane region" description="Helical" evidence="5">
    <location>
        <begin position="128"/>
        <end position="150"/>
    </location>
</feature>
<keyword evidence="4 5" id="KW-0472">Membrane</keyword>
<feature type="domain" description="O-antigen ligase-related" evidence="6">
    <location>
        <begin position="204"/>
        <end position="337"/>
    </location>
</feature>
<feature type="transmembrane region" description="Helical" evidence="5">
    <location>
        <begin position="75"/>
        <end position="96"/>
    </location>
</feature>
<evidence type="ECO:0000313" key="9">
    <source>
        <dbReference type="Proteomes" id="UP000316649"/>
    </source>
</evidence>
<keyword evidence="9" id="KW-1185">Reference proteome</keyword>
<keyword evidence="3 5" id="KW-1133">Transmembrane helix</keyword>
<feature type="domain" description="DUF5935" evidence="7">
    <location>
        <begin position="1"/>
        <end position="186"/>
    </location>
</feature>
<dbReference type="AlphaFoldDB" id="A0A557S8E6"/>
<dbReference type="Pfam" id="PF19358">
    <property type="entry name" value="DUF5935"/>
    <property type="match status" value="1"/>
</dbReference>
<reference evidence="8 9" key="1">
    <citation type="submission" date="2019-07" db="EMBL/GenBank/DDBJ databases">
        <title>The pathways for chlorine oxyanion respiration interact through the shared metabolite chlorate.</title>
        <authorList>
            <person name="Barnum T.P."/>
            <person name="Cheng Y."/>
            <person name="Hill K.A."/>
            <person name="Lucas L.N."/>
            <person name="Carlson H.K."/>
            <person name="Coates J.D."/>
        </authorList>
    </citation>
    <scope>NUCLEOTIDE SEQUENCE [LARGE SCALE GENOMIC DNA]</scope>
    <source>
        <strain evidence="8 9">BK-1</strain>
    </source>
</reference>
<comment type="caution">
    <text evidence="8">The sequence shown here is derived from an EMBL/GenBank/DDBJ whole genome shotgun (WGS) entry which is preliminary data.</text>
</comment>
<feature type="transmembrane region" description="Helical" evidence="5">
    <location>
        <begin position="375"/>
        <end position="402"/>
    </location>
</feature>
<keyword evidence="2 5" id="KW-0812">Transmembrane</keyword>
<dbReference type="GO" id="GO:0016874">
    <property type="term" value="F:ligase activity"/>
    <property type="evidence" value="ECO:0007669"/>
    <property type="project" value="UniProtKB-KW"/>
</dbReference>
<accession>A0A557S8E6</accession>
<dbReference type="Pfam" id="PF04932">
    <property type="entry name" value="Wzy_C"/>
    <property type="match status" value="1"/>
</dbReference>
<evidence type="ECO:0000259" key="7">
    <source>
        <dbReference type="Pfam" id="PF19358"/>
    </source>
</evidence>
<feature type="transmembrane region" description="Helical" evidence="5">
    <location>
        <begin position="43"/>
        <end position="63"/>
    </location>
</feature>
<name>A0A557S8E6_9GAMM</name>
<sequence>MRDLLLVLIVFGSLPLILKQPYIGVLVWSWISYMNPHKLAWGFAKGFPFAYIVAIVLCFSIVFSRERLRIPRTGLTVLWGIFLFWMCITTLFSIFPEYATDQLIKVLKIQLVTIFTVMLMTSRRKIDLLVWVIVLSIGFYGVKGGIFTLLAGGEARVWGPAGSFIQENNSLALALLMILPLIYYLYLQAKNIWIKRGLLFSMPIVALSIFGSQSRGALIGIVAMGLFMVMKSKQKVLAFMAIIIIGVFGFMFMPQQWHDRMSTIEEYEQDASAMGRINAWKYSINVANDRITGAGFDSWSSLTFAQYAPDPDAVHAAHSIYFGVLADHGWIGLLLWLGILVAAWRSNSWIIRNARDHHQLSWAVNLARMLQVSMISYGSAGAFLSLSYFDLPWHIIAIIVLVKEIVKKTLVSGGKEKEVLSQTRLGV</sequence>
<dbReference type="OrthoDB" id="9772644at2"/>
<feature type="transmembrane region" description="Helical" evidence="5">
    <location>
        <begin position="236"/>
        <end position="253"/>
    </location>
</feature>
<dbReference type="NCBIfam" id="TIGR03097">
    <property type="entry name" value="PEP_O_lig_1"/>
    <property type="match status" value="1"/>
</dbReference>
<feature type="transmembrane region" description="Helical" evidence="5">
    <location>
        <begin position="199"/>
        <end position="230"/>
    </location>
</feature>
<evidence type="ECO:0000256" key="1">
    <source>
        <dbReference type="ARBA" id="ARBA00004141"/>
    </source>
</evidence>
<dbReference type="Proteomes" id="UP000316649">
    <property type="component" value="Unassembled WGS sequence"/>
</dbReference>
<comment type="subcellular location">
    <subcellularLocation>
        <location evidence="1">Membrane</location>
        <topology evidence="1">Multi-pass membrane protein</topology>
    </subcellularLocation>
</comment>
<dbReference type="InterPro" id="IPR045979">
    <property type="entry name" value="DUF5935"/>
</dbReference>
<dbReference type="InterPro" id="IPR051533">
    <property type="entry name" value="WaaL-like"/>
</dbReference>
<dbReference type="RefSeq" id="WP_144359302.1">
    <property type="nucleotide sequence ID" value="NZ_VMNH01000013.1"/>
</dbReference>
<evidence type="ECO:0000256" key="5">
    <source>
        <dbReference type="SAM" id="Phobius"/>
    </source>
</evidence>
<keyword evidence="8" id="KW-0436">Ligase</keyword>
<proteinExistence type="predicted"/>
<feature type="transmembrane region" description="Helical" evidence="5">
    <location>
        <begin position="170"/>
        <end position="187"/>
    </location>
</feature>
<dbReference type="EMBL" id="VMNH01000013">
    <property type="protein sequence ID" value="TVO73581.1"/>
    <property type="molecule type" value="Genomic_DNA"/>
</dbReference>